<comment type="caution">
    <text evidence="2">The sequence shown here is derived from an EMBL/GenBank/DDBJ whole genome shotgun (WGS) entry which is preliminary data.</text>
</comment>
<dbReference type="EMBL" id="PJQM01004324">
    <property type="protein sequence ID" value="RCH84862.1"/>
    <property type="molecule type" value="Genomic_DNA"/>
</dbReference>
<feature type="region of interest" description="Disordered" evidence="1">
    <location>
        <begin position="1"/>
        <end position="70"/>
    </location>
</feature>
<accession>A0A367J4J1</accession>
<keyword evidence="3" id="KW-1185">Reference proteome</keyword>
<dbReference type="Proteomes" id="UP000253551">
    <property type="component" value="Unassembled WGS sequence"/>
</dbReference>
<name>A0A367J4J1_RHIST</name>
<sequence>MLGESDGSDEDENRSHSSNTEGAENEEDSKESGDKITEKNLRELADVCGDMNDEDTDGKQLKRPQILMEN</sequence>
<feature type="compositionally biased region" description="Basic and acidic residues" evidence="1">
    <location>
        <begin position="30"/>
        <end position="45"/>
    </location>
</feature>
<organism evidence="2 3">
    <name type="scientific">Rhizopus stolonifer</name>
    <name type="common">Rhizopus nigricans</name>
    <dbReference type="NCBI Taxonomy" id="4846"/>
    <lineage>
        <taxon>Eukaryota</taxon>
        <taxon>Fungi</taxon>
        <taxon>Fungi incertae sedis</taxon>
        <taxon>Mucoromycota</taxon>
        <taxon>Mucoromycotina</taxon>
        <taxon>Mucoromycetes</taxon>
        <taxon>Mucorales</taxon>
        <taxon>Mucorineae</taxon>
        <taxon>Rhizopodaceae</taxon>
        <taxon>Rhizopus</taxon>
    </lineage>
</organism>
<proteinExistence type="predicted"/>
<protein>
    <submittedName>
        <fullName evidence="2">Uncharacterized protein</fullName>
    </submittedName>
</protein>
<gene>
    <name evidence="2" type="ORF">CU098_008999</name>
</gene>
<evidence type="ECO:0000313" key="3">
    <source>
        <dbReference type="Proteomes" id="UP000253551"/>
    </source>
</evidence>
<dbReference type="AlphaFoldDB" id="A0A367J4J1"/>
<feature type="compositionally biased region" description="Acidic residues" evidence="1">
    <location>
        <begin position="1"/>
        <end position="12"/>
    </location>
</feature>
<evidence type="ECO:0000256" key="1">
    <source>
        <dbReference type="SAM" id="MobiDB-lite"/>
    </source>
</evidence>
<evidence type="ECO:0000313" key="2">
    <source>
        <dbReference type="EMBL" id="RCH84862.1"/>
    </source>
</evidence>
<reference evidence="2 3" key="1">
    <citation type="journal article" date="2018" name="G3 (Bethesda)">
        <title>Phylogenetic and Phylogenomic Definition of Rhizopus Species.</title>
        <authorList>
            <person name="Gryganskyi A.P."/>
            <person name="Golan J."/>
            <person name="Dolatabadi S."/>
            <person name="Mondo S."/>
            <person name="Robb S."/>
            <person name="Idnurm A."/>
            <person name="Muszewska A."/>
            <person name="Steczkiewicz K."/>
            <person name="Masonjones S."/>
            <person name="Liao H.L."/>
            <person name="Gajdeczka M.T."/>
            <person name="Anike F."/>
            <person name="Vuek A."/>
            <person name="Anishchenko I.M."/>
            <person name="Voigt K."/>
            <person name="de Hoog G.S."/>
            <person name="Smith M.E."/>
            <person name="Heitman J."/>
            <person name="Vilgalys R."/>
            <person name="Stajich J.E."/>
        </authorList>
    </citation>
    <scope>NUCLEOTIDE SEQUENCE [LARGE SCALE GENOMIC DNA]</scope>
    <source>
        <strain evidence="2 3">LSU 92-RS-03</strain>
    </source>
</reference>